<dbReference type="Proteomes" id="UP001144673">
    <property type="component" value="Chromosome 3"/>
</dbReference>
<dbReference type="GO" id="GO:0008237">
    <property type="term" value="F:metallopeptidase activity"/>
    <property type="evidence" value="ECO:0007669"/>
    <property type="project" value="UniProtKB-KW"/>
</dbReference>
<dbReference type="RefSeq" id="XP_056051502.1">
    <property type="nucleotide sequence ID" value="XM_056194578.1"/>
</dbReference>
<evidence type="ECO:0000256" key="7">
    <source>
        <dbReference type="ARBA" id="ARBA00022833"/>
    </source>
</evidence>
<keyword evidence="3" id="KW-0645">Protease</keyword>
<organism evidence="12 13">
    <name type="scientific">Akanthomyces muscarius</name>
    <name type="common">Entomopathogenic fungus</name>
    <name type="synonym">Lecanicillium muscarium</name>
    <dbReference type="NCBI Taxonomy" id="2231603"/>
    <lineage>
        <taxon>Eukaryota</taxon>
        <taxon>Fungi</taxon>
        <taxon>Dikarya</taxon>
        <taxon>Ascomycota</taxon>
        <taxon>Pezizomycotina</taxon>
        <taxon>Sordariomycetes</taxon>
        <taxon>Hypocreomycetidae</taxon>
        <taxon>Hypocreales</taxon>
        <taxon>Cordycipitaceae</taxon>
        <taxon>Akanthomyces</taxon>
    </lineage>
</organism>
<dbReference type="InterPro" id="IPR008754">
    <property type="entry name" value="Peptidase_M43"/>
</dbReference>
<name>A0A9W8QAQ8_AKAMU</name>
<comment type="similarity">
    <text evidence="2">Belongs to the peptidase M43B family.</text>
</comment>
<evidence type="ECO:0000313" key="13">
    <source>
        <dbReference type="Proteomes" id="UP001144673"/>
    </source>
</evidence>
<dbReference type="GeneID" id="80890184"/>
<evidence type="ECO:0000256" key="2">
    <source>
        <dbReference type="ARBA" id="ARBA00008721"/>
    </source>
</evidence>
<comment type="function">
    <text evidence="1">Secreted metalloproteinase that allows assimilation of proteinaceous substrates.</text>
</comment>
<protein>
    <recommendedName>
        <fullName evidence="11">Peptidase M43 pregnancy-associated plasma-A domain-containing protein</fullName>
    </recommendedName>
</protein>
<accession>A0A9W8QAQ8</accession>
<dbReference type="KEGG" id="amus:LMH87_003025"/>
<comment type="caution">
    <text evidence="12">The sequence shown here is derived from an EMBL/GenBank/DDBJ whole genome shotgun (WGS) entry which is preliminary data.</text>
</comment>
<dbReference type="GO" id="GO:0046872">
    <property type="term" value="F:metal ion binding"/>
    <property type="evidence" value="ECO:0007669"/>
    <property type="project" value="UniProtKB-KW"/>
</dbReference>
<sequence>MHFTILALLAFSYNFVCIGAARFTVPVHFSVFHDQNNQADGNFPDGVLQQQMQVLNSFTQQIGLTFQIASVRRIPVPYNVLHGSHAGNNVERNLKQYRQGNVQALNIYTVGSNPNGGSTSATFPQDYNSDPRNDGIVIDYGFLPGGRYSGYNTGKALVREVGHWAGLFNTYDGGCGGNGDGVDDTPAELPGASGCPAGRDSCPNKPGVDPIHNMMDSTDDNCRLLGELEAERQG</sequence>
<feature type="chain" id="PRO_5040909852" description="Peptidase M43 pregnancy-associated plasma-A domain-containing protein" evidence="10">
    <location>
        <begin position="21"/>
        <end position="234"/>
    </location>
</feature>
<keyword evidence="13" id="KW-1185">Reference proteome</keyword>
<evidence type="ECO:0000256" key="4">
    <source>
        <dbReference type="ARBA" id="ARBA00022723"/>
    </source>
</evidence>
<keyword evidence="7" id="KW-0862">Zinc</keyword>
<feature type="signal peptide" evidence="10">
    <location>
        <begin position="1"/>
        <end position="20"/>
    </location>
</feature>
<dbReference type="EMBL" id="JAJHUN010000010">
    <property type="protein sequence ID" value="KAJ4148561.1"/>
    <property type="molecule type" value="Genomic_DNA"/>
</dbReference>
<evidence type="ECO:0000256" key="5">
    <source>
        <dbReference type="ARBA" id="ARBA00022729"/>
    </source>
</evidence>
<dbReference type="SUPFAM" id="SSF55486">
    <property type="entry name" value="Metalloproteases ('zincins'), catalytic domain"/>
    <property type="match status" value="1"/>
</dbReference>
<evidence type="ECO:0000313" key="12">
    <source>
        <dbReference type="EMBL" id="KAJ4148561.1"/>
    </source>
</evidence>
<keyword evidence="5 10" id="KW-0732">Signal</keyword>
<dbReference type="PANTHER" id="PTHR47466">
    <property type="match status" value="1"/>
</dbReference>
<dbReference type="PANTHER" id="PTHR47466:SF1">
    <property type="entry name" value="METALLOPROTEASE MEP1 (AFU_ORTHOLOGUE AFUA_1G07730)-RELATED"/>
    <property type="match status" value="1"/>
</dbReference>
<dbReference type="Pfam" id="PF05572">
    <property type="entry name" value="Peptidase_M43"/>
    <property type="match status" value="1"/>
</dbReference>
<keyword evidence="8" id="KW-0482">Metalloprotease</keyword>
<evidence type="ECO:0000259" key="11">
    <source>
        <dbReference type="Pfam" id="PF05572"/>
    </source>
</evidence>
<gene>
    <name evidence="12" type="ORF">LMH87_003025</name>
</gene>
<evidence type="ECO:0000256" key="9">
    <source>
        <dbReference type="ARBA" id="ARBA00023157"/>
    </source>
</evidence>
<keyword evidence="9" id="KW-1015">Disulfide bond</keyword>
<feature type="domain" description="Peptidase M43 pregnancy-associated plasma-A" evidence="11">
    <location>
        <begin position="99"/>
        <end position="189"/>
    </location>
</feature>
<dbReference type="AlphaFoldDB" id="A0A9W8QAQ8"/>
<dbReference type="GO" id="GO:0006508">
    <property type="term" value="P:proteolysis"/>
    <property type="evidence" value="ECO:0007669"/>
    <property type="project" value="UniProtKB-KW"/>
</dbReference>
<dbReference type="Gene3D" id="3.40.390.10">
    <property type="entry name" value="Collagenase (Catalytic Domain)"/>
    <property type="match status" value="1"/>
</dbReference>
<evidence type="ECO:0000256" key="3">
    <source>
        <dbReference type="ARBA" id="ARBA00022670"/>
    </source>
</evidence>
<evidence type="ECO:0000256" key="8">
    <source>
        <dbReference type="ARBA" id="ARBA00023049"/>
    </source>
</evidence>
<evidence type="ECO:0000256" key="6">
    <source>
        <dbReference type="ARBA" id="ARBA00022801"/>
    </source>
</evidence>
<dbReference type="InterPro" id="IPR024079">
    <property type="entry name" value="MetalloPept_cat_dom_sf"/>
</dbReference>
<keyword evidence="6" id="KW-0378">Hydrolase</keyword>
<reference evidence="12" key="1">
    <citation type="journal article" date="2023" name="Access Microbiol">
        <title>De-novo genome assembly for Akanthomyces muscarius, a biocontrol agent of insect agricultural pests.</title>
        <authorList>
            <person name="Erdos Z."/>
            <person name="Studholme D.J."/>
            <person name="Raymond B."/>
            <person name="Sharma M."/>
        </authorList>
    </citation>
    <scope>NUCLEOTIDE SEQUENCE</scope>
    <source>
        <strain evidence="12">Ve6</strain>
    </source>
</reference>
<keyword evidence="4" id="KW-0479">Metal-binding</keyword>
<evidence type="ECO:0000256" key="10">
    <source>
        <dbReference type="SAM" id="SignalP"/>
    </source>
</evidence>
<evidence type="ECO:0000256" key="1">
    <source>
        <dbReference type="ARBA" id="ARBA00003174"/>
    </source>
</evidence>
<proteinExistence type="inferred from homology"/>